<evidence type="ECO:0000256" key="3">
    <source>
        <dbReference type="ARBA" id="ARBA00022989"/>
    </source>
</evidence>
<sequence length="589" mass="66177">MSTAGNATTTMEGGEVVKKIENFDDILPHVGGAGCYQWILFFLLLPFAFVYAFLYFAQFFITLTPEEHWCTVPELNGWNLTDEQKIALSIPISDATGYKSADDNSLSYSRCEMYDVNFTESLINGNYDPDPSWPKTPCRHGWTFNHSDIPYVSIAAEIFQFQLEWVCGKSYYSSLSQSIFYIGSIIGGFVFSFIADNYGRLPALVACNAVGFFSSIGTAFSDSFWSFCLCRFIAGTAFDNCFNIIFIILIEYVGPQHRTFMANMSFGIYFSGSASLLPWLAYYIADWRILCGVTAVPMISAFFAPWIVPESARWYISSGNIPKAVETLKNIAKVNGKTVEKEIFVEFEESCNKMIKNEKLHNYTVLDLFKKIRLAYITVMLNIYWLIILIVYDGHVWNMKSLDPDVFTSFSLGALTEFPAAIFLTLYLDKWGRRWMSFISMMICGVFSFITLAMPPGAVTVTMGIIARFGVNIAGNIGFQYAAEMLPTVVRAQGVSLIHTLGYIAHIIGPYVVYLSDISPSLPLTVLGLLSVTVAIQSLFMPETLGQDLPQTLQDGNDFGREQSFWWIPCISSSHEKKEKFRKPVTSAQ</sequence>
<feature type="transmembrane region" description="Helical" evidence="5">
    <location>
        <begin position="521"/>
        <end position="540"/>
    </location>
</feature>
<dbReference type="InterPro" id="IPR005828">
    <property type="entry name" value="MFS_sugar_transport-like"/>
</dbReference>
<dbReference type="PROSITE" id="PS50850">
    <property type="entry name" value="MFS"/>
    <property type="match status" value="1"/>
</dbReference>
<evidence type="ECO:0000256" key="1">
    <source>
        <dbReference type="ARBA" id="ARBA00004141"/>
    </source>
</evidence>
<feature type="transmembrane region" description="Helical" evidence="5">
    <location>
        <begin position="406"/>
        <end position="428"/>
    </location>
</feature>
<evidence type="ECO:0000256" key="4">
    <source>
        <dbReference type="ARBA" id="ARBA00023136"/>
    </source>
</evidence>
<keyword evidence="7" id="KW-1185">Reference proteome</keyword>
<organism evidence="7 9">
    <name type="scientific">Neodiprion lecontei</name>
    <name type="common">Redheaded pine sawfly</name>
    <dbReference type="NCBI Taxonomy" id="441921"/>
    <lineage>
        <taxon>Eukaryota</taxon>
        <taxon>Metazoa</taxon>
        <taxon>Ecdysozoa</taxon>
        <taxon>Arthropoda</taxon>
        <taxon>Hexapoda</taxon>
        <taxon>Insecta</taxon>
        <taxon>Pterygota</taxon>
        <taxon>Neoptera</taxon>
        <taxon>Endopterygota</taxon>
        <taxon>Hymenoptera</taxon>
        <taxon>Tenthredinoidea</taxon>
        <taxon>Diprionidae</taxon>
        <taxon>Diprioninae</taxon>
        <taxon>Neodiprion</taxon>
    </lineage>
</organism>
<feature type="transmembrane region" description="Helical" evidence="5">
    <location>
        <begin position="374"/>
        <end position="394"/>
    </location>
</feature>
<feature type="transmembrane region" description="Helical" evidence="5">
    <location>
        <begin position="224"/>
        <end position="250"/>
    </location>
</feature>
<evidence type="ECO:0000313" key="9">
    <source>
        <dbReference type="RefSeq" id="XP_046597965.1"/>
    </source>
</evidence>
<dbReference type="SUPFAM" id="SSF103473">
    <property type="entry name" value="MFS general substrate transporter"/>
    <property type="match status" value="1"/>
</dbReference>
<feature type="transmembrane region" description="Helical" evidence="5">
    <location>
        <begin position="262"/>
        <end position="281"/>
    </location>
</feature>
<evidence type="ECO:0000259" key="6">
    <source>
        <dbReference type="PROSITE" id="PS50850"/>
    </source>
</evidence>
<dbReference type="PANTHER" id="PTHR24064">
    <property type="entry name" value="SOLUTE CARRIER FAMILY 22 MEMBER"/>
    <property type="match status" value="1"/>
</dbReference>
<dbReference type="GeneID" id="107225497"/>
<feature type="transmembrane region" description="Helical" evidence="5">
    <location>
        <begin position="178"/>
        <end position="195"/>
    </location>
</feature>
<reference evidence="8 9" key="1">
    <citation type="submission" date="2025-05" db="UniProtKB">
        <authorList>
            <consortium name="RefSeq"/>
        </authorList>
    </citation>
    <scope>IDENTIFICATION</scope>
    <source>
        <tissue evidence="8 9">Thorax and Abdomen</tissue>
    </source>
</reference>
<keyword evidence="4 5" id="KW-0472">Membrane</keyword>
<keyword evidence="2 5" id="KW-0812">Transmembrane</keyword>
<proteinExistence type="predicted"/>
<feature type="transmembrane region" description="Helical" evidence="5">
    <location>
        <begin position="435"/>
        <end position="453"/>
    </location>
</feature>
<dbReference type="Gene3D" id="1.20.1250.20">
    <property type="entry name" value="MFS general substrate transporter like domains"/>
    <property type="match status" value="1"/>
</dbReference>
<dbReference type="InterPro" id="IPR020846">
    <property type="entry name" value="MFS_dom"/>
</dbReference>
<dbReference type="InterPro" id="IPR036259">
    <property type="entry name" value="MFS_trans_sf"/>
</dbReference>
<protein>
    <submittedName>
        <fullName evidence="8 9">Carcinine transporter isoform X1</fullName>
    </submittedName>
</protein>
<feature type="transmembrane region" description="Helical" evidence="5">
    <location>
        <begin position="465"/>
        <end position="483"/>
    </location>
</feature>
<evidence type="ECO:0000313" key="8">
    <source>
        <dbReference type="RefSeq" id="XP_046597964.1"/>
    </source>
</evidence>
<name>A0ABM3GCI5_NEOLC</name>
<feature type="transmembrane region" description="Helical" evidence="5">
    <location>
        <begin position="36"/>
        <end position="57"/>
    </location>
</feature>
<evidence type="ECO:0000256" key="5">
    <source>
        <dbReference type="SAM" id="Phobius"/>
    </source>
</evidence>
<comment type="subcellular location">
    <subcellularLocation>
        <location evidence="1">Membrane</location>
        <topology evidence="1">Multi-pass membrane protein</topology>
    </subcellularLocation>
</comment>
<dbReference type="Proteomes" id="UP000829291">
    <property type="component" value="Chromosome 5"/>
</dbReference>
<dbReference type="RefSeq" id="XP_046597964.1">
    <property type="nucleotide sequence ID" value="XM_046742008.1"/>
</dbReference>
<gene>
    <name evidence="8 9" type="primary">LOC107225497</name>
</gene>
<evidence type="ECO:0000313" key="7">
    <source>
        <dbReference type="Proteomes" id="UP000829291"/>
    </source>
</evidence>
<dbReference type="Pfam" id="PF00083">
    <property type="entry name" value="Sugar_tr"/>
    <property type="match status" value="1"/>
</dbReference>
<keyword evidence="3 5" id="KW-1133">Transmembrane helix</keyword>
<feature type="transmembrane region" description="Helical" evidence="5">
    <location>
        <begin position="287"/>
        <end position="308"/>
    </location>
</feature>
<evidence type="ECO:0000256" key="2">
    <source>
        <dbReference type="ARBA" id="ARBA00022692"/>
    </source>
</evidence>
<accession>A0ABM3GCI5</accession>
<feature type="transmembrane region" description="Helical" evidence="5">
    <location>
        <begin position="495"/>
        <end position="515"/>
    </location>
</feature>
<dbReference type="RefSeq" id="XP_046597965.1">
    <property type="nucleotide sequence ID" value="XM_046742009.1"/>
</dbReference>
<feature type="domain" description="Major facilitator superfamily (MFS) profile" evidence="6">
    <location>
        <begin position="134"/>
        <end position="546"/>
    </location>
</feature>